<proteinExistence type="predicted"/>
<accession>A0ABY8PLT2</accession>
<evidence type="ECO:0008006" key="3">
    <source>
        <dbReference type="Google" id="ProtNLM"/>
    </source>
</evidence>
<evidence type="ECO:0000313" key="2">
    <source>
        <dbReference type="Proteomes" id="UP001227386"/>
    </source>
</evidence>
<sequence>MTRSASDYNAFTMALKAMIRRRRRAPETVLASQGSDQWPWESTDIDYDMHVIREVIGKYLSSFDVKQDYFASFFSLVVPHNMRNHYCPECLREDITAIEFPYWRKAWTYCMTAYCYQHKRLLVTMRSGPSTYDRAWQAFKEEAFDSPSNAFRVMRDRLAIRVQRWYFGRPSFNTLGLENTQSTRALFDLTYSLLLKRRTRFEEGGYACALARENRGQVTPKSMPLTERIQTGVSISSPLQRAYALILTGMILGLILPSQISSFVGLAKQSGVPWPSTPFVIGKMAILYSNREEYLELRKLYSATPPDLIAQCAEFFRGLEHAVYSLRDEYSSQDRLWLESGTPHQRWLVFPDL</sequence>
<reference evidence="1 2" key="1">
    <citation type="journal article" date="2012" name="Appl. Soil Ecol.">
        <title>Isolation and characterization of new plant growth-promoting bacterial endophytes.</title>
        <authorList>
            <person name="Rashid S."/>
            <person name="Charles T.C."/>
            <person name="Glick B.R."/>
        </authorList>
    </citation>
    <scope>NUCLEOTIDE SEQUENCE [LARGE SCALE GENOMIC DNA]</scope>
    <source>
        <strain evidence="1 2">YsS1</strain>
    </source>
</reference>
<dbReference type="RefSeq" id="WP_280944942.1">
    <property type="nucleotide sequence ID" value="NZ_CP123771.1"/>
</dbReference>
<keyword evidence="2" id="KW-1185">Reference proteome</keyword>
<evidence type="ECO:0000313" key="1">
    <source>
        <dbReference type="EMBL" id="WGO96202.1"/>
    </source>
</evidence>
<dbReference type="EMBL" id="CP123771">
    <property type="protein sequence ID" value="WGO96202.1"/>
    <property type="molecule type" value="Genomic_DNA"/>
</dbReference>
<name>A0ABY8PLT2_9PSED</name>
<dbReference type="Proteomes" id="UP001227386">
    <property type="component" value="Chromosome"/>
</dbReference>
<gene>
    <name evidence="1" type="ORF">QCD61_14220</name>
</gene>
<protein>
    <recommendedName>
        <fullName evidence="3">TniQ protein</fullName>
    </recommendedName>
</protein>
<organism evidence="1 2">
    <name type="scientific">Pseudomonas viciae</name>
    <dbReference type="NCBI Taxonomy" id="2505979"/>
    <lineage>
        <taxon>Bacteria</taxon>
        <taxon>Pseudomonadati</taxon>
        <taxon>Pseudomonadota</taxon>
        <taxon>Gammaproteobacteria</taxon>
        <taxon>Pseudomonadales</taxon>
        <taxon>Pseudomonadaceae</taxon>
        <taxon>Pseudomonas</taxon>
    </lineage>
</organism>